<dbReference type="CDD" id="cd00221">
    <property type="entry name" value="Vsr"/>
    <property type="match status" value="1"/>
</dbReference>
<dbReference type="GO" id="GO:0006298">
    <property type="term" value="P:mismatch repair"/>
    <property type="evidence" value="ECO:0007669"/>
    <property type="project" value="UniProtKB-UniRule"/>
</dbReference>
<dbReference type="Pfam" id="PF04480">
    <property type="entry name" value="DUF559"/>
    <property type="match status" value="1"/>
</dbReference>
<dbReference type="GO" id="GO:0004519">
    <property type="term" value="F:endonuclease activity"/>
    <property type="evidence" value="ECO:0007669"/>
    <property type="project" value="UniProtKB-KW"/>
</dbReference>
<evidence type="ECO:0000256" key="1">
    <source>
        <dbReference type="ARBA" id="ARBA00022722"/>
    </source>
</evidence>
<protein>
    <recommendedName>
        <fullName evidence="6">Very short patch repair endonuclease</fullName>
        <ecNumber evidence="6">3.1.-.-</ecNumber>
    </recommendedName>
</protein>
<keyword evidence="2 6" id="KW-0255">Endonuclease</keyword>
<dbReference type="STRING" id="1121428.DESHY_160185"/>
<dbReference type="InterPro" id="IPR004603">
    <property type="entry name" value="DNA_mismatch_endonuc_vsr"/>
</dbReference>
<comment type="function">
    <text evidence="6">May nick specific sequences that contain T:G mispairs resulting from m5C-deamination.</text>
</comment>
<dbReference type="InterPro" id="IPR007569">
    <property type="entry name" value="DUF559"/>
</dbReference>
<keyword evidence="3 6" id="KW-0227">DNA damage</keyword>
<evidence type="ECO:0000256" key="5">
    <source>
        <dbReference type="ARBA" id="ARBA00023204"/>
    </source>
</evidence>
<evidence type="ECO:0000313" key="9">
    <source>
        <dbReference type="Proteomes" id="UP000009315"/>
    </source>
</evidence>
<dbReference type="RefSeq" id="WP_008411259.1">
    <property type="nucleotide sequence ID" value="NZ_CAOS01000008.1"/>
</dbReference>
<sequence length="135" mass="15849">MDTKSKEERSKNMAAVKNKNTDLEIRLRKALWQQGLRYRLSNKLPGRPDIIFPGKKIAVFCDGCFWHGCPKCGQIPEQNRVFWVTKIKKNRLNDMKVTQKLEQLGWKVKRYWGCEIKKELERVVNDIKQTINGGD</sequence>
<dbReference type="Pfam" id="PF03852">
    <property type="entry name" value="Vsr"/>
    <property type="match status" value="1"/>
</dbReference>
<gene>
    <name evidence="8" type="primary">vsr</name>
    <name evidence="8" type="ORF">DESHY_160185</name>
</gene>
<dbReference type="eggNOG" id="COG3727">
    <property type="taxonomic scope" value="Bacteria"/>
</dbReference>
<dbReference type="Proteomes" id="UP000009315">
    <property type="component" value="Unassembled WGS sequence"/>
</dbReference>
<evidence type="ECO:0000256" key="3">
    <source>
        <dbReference type="ARBA" id="ARBA00022763"/>
    </source>
</evidence>
<proteinExistence type="inferred from homology"/>
<evidence type="ECO:0000256" key="4">
    <source>
        <dbReference type="ARBA" id="ARBA00022801"/>
    </source>
</evidence>
<dbReference type="Gene3D" id="3.40.960.10">
    <property type="entry name" value="VSR Endonuclease"/>
    <property type="match status" value="1"/>
</dbReference>
<dbReference type="InterPro" id="IPR011335">
    <property type="entry name" value="Restrct_endonuc-II-like"/>
</dbReference>
<comment type="caution">
    <text evidence="8">The sequence shown here is derived from an EMBL/GenBank/DDBJ whole genome shotgun (WGS) entry which is preliminary data.</text>
</comment>
<dbReference type="AlphaFoldDB" id="K8EHE2"/>
<evidence type="ECO:0000259" key="7">
    <source>
        <dbReference type="Pfam" id="PF04480"/>
    </source>
</evidence>
<comment type="similarity">
    <text evidence="6">Belongs to the vsr family.</text>
</comment>
<dbReference type="PIRSF" id="PIRSF018267">
    <property type="entry name" value="VSR_endonuc"/>
    <property type="match status" value="1"/>
</dbReference>
<keyword evidence="9" id="KW-1185">Reference proteome</keyword>
<feature type="domain" description="DUF559" evidence="7">
    <location>
        <begin position="89"/>
        <end position="131"/>
    </location>
</feature>
<organism evidence="8 9">
    <name type="scientific">Desulforamulus hydrothermalis Lam5 = DSM 18033</name>
    <dbReference type="NCBI Taxonomy" id="1121428"/>
    <lineage>
        <taxon>Bacteria</taxon>
        <taxon>Bacillati</taxon>
        <taxon>Bacillota</taxon>
        <taxon>Clostridia</taxon>
        <taxon>Eubacteriales</taxon>
        <taxon>Peptococcaceae</taxon>
        <taxon>Desulforamulus</taxon>
    </lineage>
</organism>
<evidence type="ECO:0000256" key="2">
    <source>
        <dbReference type="ARBA" id="ARBA00022759"/>
    </source>
</evidence>
<evidence type="ECO:0000256" key="6">
    <source>
        <dbReference type="PIRNR" id="PIRNR018267"/>
    </source>
</evidence>
<evidence type="ECO:0000313" key="8">
    <source>
        <dbReference type="EMBL" id="CCO08061.1"/>
    </source>
</evidence>
<accession>K8EHE2</accession>
<dbReference type="EMBL" id="CAOS01000008">
    <property type="protein sequence ID" value="CCO08061.1"/>
    <property type="molecule type" value="Genomic_DNA"/>
</dbReference>
<dbReference type="NCBIfam" id="TIGR00632">
    <property type="entry name" value="vsr"/>
    <property type="match status" value="1"/>
</dbReference>
<keyword evidence="1 6" id="KW-0540">Nuclease</keyword>
<dbReference type="OrthoDB" id="9801520at2"/>
<keyword evidence="4 6" id="KW-0378">Hydrolase</keyword>
<reference evidence="8 9" key="1">
    <citation type="journal article" date="2013" name="Genome Announc.">
        <title>Genome Sequence of the Sulfate-Reducing Bacterium Desulfotomaculum hydrothermale Lam5(T).</title>
        <authorList>
            <person name="Amin O."/>
            <person name="Fardeau M.L."/>
            <person name="Valette O."/>
            <person name="Hirschler-Rea A."/>
            <person name="Barbe V."/>
            <person name="Medigue C."/>
            <person name="Vacherie B."/>
            <person name="Ollivier B."/>
            <person name="Bertin P.N."/>
            <person name="Dolla A."/>
        </authorList>
    </citation>
    <scope>NUCLEOTIDE SEQUENCE [LARGE SCALE GENOMIC DNA]</scope>
    <source>
        <strain evidence="9">Lam5 / DSM 18033</strain>
    </source>
</reference>
<name>K8EHE2_9FIRM</name>
<dbReference type="REBASE" id="60886">
    <property type="entry name" value="V.DhyLam5ORF160184P"/>
</dbReference>
<keyword evidence="5 6" id="KW-0234">DNA repair</keyword>
<dbReference type="EC" id="3.1.-.-" evidence="6"/>
<dbReference type="SUPFAM" id="SSF52980">
    <property type="entry name" value="Restriction endonuclease-like"/>
    <property type="match status" value="1"/>
</dbReference>
<dbReference type="GO" id="GO:0016787">
    <property type="term" value="F:hydrolase activity"/>
    <property type="evidence" value="ECO:0007669"/>
    <property type="project" value="UniProtKB-KW"/>
</dbReference>